<evidence type="ECO:0000313" key="1">
    <source>
        <dbReference type="EMBL" id="KAK3038944.1"/>
    </source>
</evidence>
<sequence length="72" mass="8283">MSGLVARTGRHQQRYEGGCRLVAGSIVEMVNWVWWWLKWIVVSDGSWVLRRDGGKWRLWWLMEAVVLPGGGG</sequence>
<proteinExistence type="predicted"/>
<gene>
    <name evidence="1" type="ORF">RJ639_027429</name>
</gene>
<keyword evidence="2" id="KW-1185">Reference proteome</keyword>
<evidence type="ECO:0000313" key="2">
    <source>
        <dbReference type="Proteomes" id="UP001188597"/>
    </source>
</evidence>
<protein>
    <submittedName>
        <fullName evidence="1">Uncharacterized protein</fullName>
    </submittedName>
</protein>
<name>A0AA88X5E9_9ASTE</name>
<accession>A0AA88X5E9</accession>
<dbReference type="AlphaFoldDB" id="A0AA88X5E9"/>
<reference evidence="1" key="1">
    <citation type="submission" date="2022-12" db="EMBL/GenBank/DDBJ databases">
        <title>Draft genome assemblies for two species of Escallonia (Escalloniales).</title>
        <authorList>
            <person name="Chanderbali A."/>
            <person name="Dervinis C."/>
            <person name="Anghel I."/>
            <person name="Soltis D."/>
            <person name="Soltis P."/>
            <person name="Zapata F."/>
        </authorList>
    </citation>
    <scope>NUCLEOTIDE SEQUENCE</scope>
    <source>
        <strain evidence="1">UCBG64.0493</strain>
        <tissue evidence="1">Leaf</tissue>
    </source>
</reference>
<comment type="caution">
    <text evidence="1">The sequence shown here is derived from an EMBL/GenBank/DDBJ whole genome shotgun (WGS) entry which is preliminary data.</text>
</comment>
<dbReference type="EMBL" id="JAVXUP010000086">
    <property type="protein sequence ID" value="KAK3038944.1"/>
    <property type="molecule type" value="Genomic_DNA"/>
</dbReference>
<organism evidence="1 2">
    <name type="scientific">Escallonia herrerae</name>
    <dbReference type="NCBI Taxonomy" id="1293975"/>
    <lineage>
        <taxon>Eukaryota</taxon>
        <taxon>Viridiplantae</taxon>
        <taxon>Streptophyta</taxon>
        <taxon>Embryophyta</taxon>
        <taxon>Tracheophyta</taxon>
        <taxon>Spermatophyta</taxon>
        <taxon>Magnoliopsida</taxon>
        <taxon>eudicotyledons</taxon>
        <taxon>Gunneridae</taxon>
        <taxon>Pentapetalae</taxon>
        <taxon>asterids</taxon>
        <taxon>campanulids</taxon>
        <taxon>Escalloniales</taxon>
        <taxon>Escalloniaceae</taxon>
        <taxon>Escallonia</taxon>
    </lineage>
</organism>
<dbReference type="Proteomes" id="UP001188597">
    <property type="component" value="Unassembled WGS sequence"/>
</dbReference>